<organism evidence="16 17">
    <name type="scientific">Trichobilharzia regenti</name>
    <name type="common">Nasal bird schistosome</name>
    <dbReference type="NCBI Taxonomy" id="157069"/>
    <lineage>
        <taxon>Eukaryota</taxon>
        <taxon>Metazoa</taxon>
        <taxon>Spiralia</taxon>
        <taxon>Lophotrochozoa</taxon>
        <taxon>Platyhelminthes</taxon>
        <taxon>Trematoda</taxon>
        <taxon>Digenea</taxon>
        <taxon>Strigeidida</taxon>
        <taxon>Schistosomatoidea</taxon>
        <taxon>Schistosomatidae</taxon>
        <taxon>Trichobilharzia</taxon>
    </lineage>
</organism>
<dbReference type="SUPFAM" id="SSF46689">
    <property type="entry name" value="Homeodomain-like"/>
    <property type="match status" value="1"/>
</dbReference>
<keyword evidence="3" id="KW-0221">Differentiation</keyword>
<evidence type="ECO:0000256" key="2">
    <source>
        <dbReference type="ARBA" id="ARBA00022473"/>
    </source>
</evidence>
<name>A0AA85JSF1_TRIRE</name>
<dbReference type="PANTHER" id="PTHR46799">
    <property type="entry name" value="HOMEOBOX PROTEIN UNC-4 HOMOLOG"/>
    <property type="match status" value="1"/>
</dbReference>
<dbReference type="GO" id="GO:1990837">
    <property type="term" value="F:sequence-specific double-stranded DNA binding"/>
    <property type="evidence" value="ECO:0007669"/>
    <property type="project" value="TreeGrafter"/>
</dbReference>
<evidence type="ECO:0000256" key="12">
    <source>
        <dbReference type="RuleBase" id="RU000682"/>
    </source>
</evidence>
<dbReference type="PANTHER" id="PTHR46799:SF1">
    <property type="entry name" value="HOMEOBOX PROTEIN UNC-4 HOMOLOG"/>
    <property type="match status" value="1"/>
</dbReference>
<dbReference type="GO" id="GO:0030154">
    <property type="term" value="P:cell differentiation"/>
    <property type="evidence" value="ECO:0007669"/>
    <property type="project" value="UniProtKB-KW"/>
</dbReference>
<proteinExistence type="inferred from homology"/>
<evidence type="ECO:0000256" key="4">
    <source>
        <dbReference type="ARBA" id="ARBA00022902"/>
    </source>
</evidence>
<dbReference type="GO" id="GO:0007399">
    <property type="term" value="P:nervous system development"/>
    <property type="evidence" value="ECO:0007669"/>
    <property type="project" value="UniProtKB-KW"/>
</dbReference>
<keyword evidence="4" id="KW-0524">Neurogenesis</keyword>
<dbReference type="InterPro" id="IPR001356">
    <property type="entry name" value="HD"/>
</dbReference>
<evidence type="ECO:0000256" key="6">
    <source>
        <dbReference type="ARBA" id="ARBA00023125"/>
    </source>
</evidence>
<dbReference type="PROSITE" id="PS50071">
    <property type="entry name" value="HOMEOBOX_2"/>
    <property type="match status" value="1"/>
</dbReference>
<feature type="coiled-coil region" evidence="13">
    <location>
        <begin position="383"/>
        <end position="410"/>
    </location>
</feature>
<evidence type="ECO:0000256" key="13">
    <source>
        <dbReference type="SAM" id="Coils"/>
    </source>
</evidence>
<comment type="subcellular location">
    <subcellularLocation>
        <location evidence="1 11 12">Nucleus</location>
    </subcellularLocation>
</comment>
<evidence type="ECO:0000259" key="15">
    <source>
        <dbReference type="PROSITE" id="PS50071"/>
    </source>
</evidence>
<dbReference type="GO" id="GO:0000981">
    <property type="term" value="F:DNA-binding transcription factor activity, RNA polymerase II-specific"/>
    <property type="evidence" value="ECO:0007669"/>
    <property type="project" value="InterPro"/>
</dbReference>
<dbReference type="AlphaFoldDB" id="A0AA85JSF1"/>
<dbReference type="WBParaSite" id="TREG1_43960.1">
    <property type="protein sequence ID" value="TREG1_43960.1"/>
    <property type="gene ID" value="TREG1_43960"/>
</dbReference>
<evidence type="ECO:0000256" key="3">
    <source>
        <dbReference type="ARBA" id="ARBA00022782"/>
    </source>
</evidence>
<keyword evidence="16" id="KW-1185">Reference proteome</keyword>
<reference evidence="16" key="1">
    <citation type="submission" date="2022-06" db="EMBL/GenBank/DDBJ databases">
        <authorList>
            <person name="Berger JAMES D."/>
            <person name="Berger JAMES D."/>
        </authorList>
    </citation>
    <scope>NUCLEOTIDE SEQUENCE [LARGE SCALE GENOMIC DNA]</scope>
</reference>
<feature type="DNA-binding region" description="Homeobox" evidence="11">
    <location>
        <begin position="298"/>
        <end position="357"/>
    </location>
</feature>
<reference evidence="17" key="2">
    <citation type="submission" date="2023-11" db="UniProtKB">
        <authorList>
            <consortium name="WormBaseParasite"/>
        </authorList>
    </citation>
    <scope>IDENTIFICATION</scope>
</reference>
<dbReference type="PRINTS" id="PR00031">
    <property type="entry name" value="HTHREPRESSR"/>
</dbReference>
<keyword evidence="8" id="KW-0804">Transcription</keyword>
<evidence type="ECO:0000256" key="8">
    <source>
        <dbReference type="ARBA" id="ARBA00023163"/>
    </source>
</evidence>
<evidence type="ECO:0000256" key="9">
    <source>
        <dbReference type="ARBA" id="ARBA00023242"/>
    </source>
</evidence>
<feature type="compositionally biased region" description="Acidic residues" evidence="14">
    <location>
        <begin position="270"/>
        <end position="289"/>
    </location>
</feature>
<dbReference type="Pfam" id="PF00046">
    <property type="entry name" value="Homeodomain"/>
    <property type="match status" value="1"/>
</dbReference>
<evidence type="ECO:0000256" key="10">
    <source>
        <dbReference type="ARBA" id="ARBA00038351"/>
    </source>
</evidence>
<keyword evidence="5" id="KW-0805">Transcription regulation</keyword>
<sequence>MDIYLNSLLNSNRMQSNNCQKVVRPEQFNNQLNNLTLLKHIATESKFTRRSIDGEHAFNKDTEGSESSSIDLQGIMQTFREQYLNQLTNANSWVLSMLNNSKQKMINYTITEQSNEVLEQLEQVHTGGQVNISSHDQSSTGSSNVSVCKRYTELSTSSSCMQKAKLNCKSSSYKNKTNESIFKSNRKEEKERQEEEESKSKDYYVINNGCTSDSEIHTENNTYQKWSEQSSHDDEVDIVDEYNADSHLLLSEEIDISVTETKSNVGSDINDIDDIDDGEGDGDEDDDDSNDHHNGKRRRRTRTNFSGQQLTELELVFRVSHYPSMVVREELAQRLGLPESRIQVWFQNRRAKWRKREHTRKGPGRPAHNAQLITCSGEPIDPKELLKREANRLEKRRRKLIEKRIQAVKKKHNHISKISSTKTMQKNSKFSSVGPKGSETSNSVDDMPLSLVSPVNQVKEFEQNHLFQHITMPQNCMNLSSQFMSFCKQSNNQSNDVALIHPHQLWTNFHLNFPLGDMNVWNELQRNSHVTNQRQLPFQSSVTELHQSKANTLKGCFNNDIKLSKSNDSPFSIECILSSTSLSSSASH</sequence>
<dbReference type="Gene3D" id="1.10.10.60">
    <property type="entry name" value="Homeodomain-like"/>
    <property type="match status" value="1"/>
</dbReference>
<evidence type="ECO:0000256" key="1">
    <source>
        <dbReference type="ARBA" id="ARBA00004123"/>
    </source>
</evidence>
<keyword evidence="13" id="KW-0175">Coiled coil</keyword>
<evidence type="ECO:0000256" key="7">
    <source>
        <dbReference type="ARBA" id="ARBA00023155"/>
    </source>
</evidence>
<feature type="compositionally biased region" description="Basic and acidic residues" evidence="14">
    <location>
        <begin position="185"/>
        <end position="202"/>
    </location>
</feature>
<dbReference type="FunFam" id="1.10.10.60:FF:000679">
    <property type="entry name" value="Homeobox protein aristaless"/>
    <property type="match status" value="1"/>
</dbReference>
<feature type="domain" description="Homeobox" evidence="15">
    <location>
        <begin position="296"/>
        <end position="356"/>
    </location>
</feature>
<keyword evidence="6 11" id="KW-0238">DNA-binding</keyword>
<evidence type="ECO:0000313" key="16">
    <source>
        <dbReference type="Proteomes" id="UP000050795"/>
    </source>
</evidence>
<dbReference type="Proteomes" id="UP000050795">
    <property type="component" value="Unassembled WGS sequence"/>
</dbReference>
<feature type="region of interest" description="Disordered" evidence="14">
    <location>
        <begin position="179"/>
        <end position="203"/>
    </location>
</feature>
<keyword evidence="2" id="KW-0217">Developmental protein</keyword>
<dbReference type="InterPro" id="IPR000047">
    <property type="entry name" value="HTH_motif"/>
</dbReference>
<dbReference type="CDD" id="cd00086">
    <property type="entry name" value="homeodomain"/>
    <property type="match status" value="1"/>
</dbReference>
<feature type="region of interest" description="Disordered" evidence="14">
    <location>
        <begin position="261"/>
        <end position="305"/>
    </location>
</feature>
<evidence type="ECO:0000256" key="14">
    <source>
        <dbReference type="SAM" id="MobiDB-lite"/>
    </source>
</evidence>
<feature type="region of interest" description="Disordered" evidence="14">
    <location>
        <begin position="411"/>
        <end position="448"/>
    </location>
</feature>
<evidence type="ECO:0000256" key="11">
    <source>
        <dbReference type="PROSITE-ProRule" id="PRU00108"/>
    </source>
</evidence>
<dbReference type="InterPro" id="IPR009057">
    <property type="entry name" value="Homeodomain-like_sf"/>
</dbReference>
<dbReference type="InterPro" id="IPR017970">
    <property type="entry name" value="Homeobox_CS"/>
</dbReference>
<keyword evidence="7 11" id="KW-0371">Homeobox</keyword>
<keyword evidence="9 11" id="KW-0539">Nucleus</keyword>
<dbReference type="PROSITE" id="PS00027">
    <property type="entry name" value="HOMEOBOX_1"/>
    <property type="match status" value="1"/>
</dbReference>
<accession>A0AA85JSF1</accession>
<dbReference type="GO" id="GO:0005634">
    <property type="term" value="C:nucleus"/>
    <property type="evidence" value="ECO:0007669"/>
    <property type="project" value="UniProtKB-SubCell"/>
</dbReference>
<dbReference type="SMART" id="SM00389">
    <property type="entry name" value="HOX"/>
    <property type="match status" value="1"/>
</dbReference>
<evidence type="ECO:0000256" key="5">
    <source>
        <dbReference type="ARBA" id="ARBA00023015"/>
    </source>
</evidence>
<evidence type="ECO:0000313" key="17">
    <source>
        <dbReference type="WBParaSite" id="TREG1_43960.1"/>
    </source>
</evidence>
<comment type="similarity">
    <text evidence="10">Belongs to the paired homeobox family. Unc-4 subfamily.</text>
</comment>
<protein>
    <recommendedName>
        <fullName evidence="15">Homeobox domain-containing protein</fullName>
    </recommendedName>
</protein>